<dbReference type="EMBL" id="WIND01000012">
    <property type="protein sequence ID" value="MSU90763.1"/>
    <property type="molecule type" value="Genomic_DNA"/>
</dbReference>
<evidence type="ECO:0000256" key="4">
    <source>
        <dbReference type="ARBA" id="ARBA00022741"/>
    </source>
</evidence>
<evidence type="ECO:0000256" key="5">
    <source>
        <dbReference type="ARBA" id="ARBA00022840"/>
    </source>
</evidence>
<evidence type="ECO:0000259" key="6">
    <source>
        <dbReference type="PROSITE" id="PS50893"/>
    </source>
</evidence>
<dbReference type="PANTHER" id="PTHR43776">
    <property type="entry name" value="TRANSPORT ATP-BINDING PROTEIN"/>
    <property type="match status" value="1"/>
</dbReference>
<comment type="caution">
    <text evidence="7">The sequence shown here is derived from an EMBL/GenBank/DDBJ whole genome shotgun (WGS) entry which is preliminary data.</text>
</comment>
<dbReference type="InterPro" id="IPR017871">
    <property type="entry name" value="ABC_transporter-like_CS"/>
</dbReference>
<dbReference type="AlphaFoldDB" id="A0A6L5Z2G3"/>
<dbReference type="RefSeq" id="WP_154447249.1">
    <property type="nucleotide sequence ID" value="NZ_WIND01000012.1"/>
</dbReference>
<dbReference type="InterPro" id="IPR050319">
    <property type="entry name" value="ABC_transp_ATP-bind"/>
</dbReference>
<dbReference type="SUPFAM" id="SSF52540">
    <property type="entry name" value="P-loop containing nucleoside triphosphate hydrolases"/>
    <property type="match status" value="1"/>
</dbReference>
<keyword evidence="5 7" id="KW-0067">ATP-binding</keyword>
<sequence>MAEDGFVRVDGLTRHFALGAGGLLGGRPQIVRAVDDVSFSIRRGETLAVVGESGCGKTTVGRLVLRLIEADAGRIEIGGTDIRALDDAALRRFRRRIQIVIQDPFGSLNPRMTIGAIILEPLEVHREGNAASRRARLAALLEMVGLPAEFAARFPHELSGGQRQRVGIARALALETDLLVCDEAVSALDVSVQAQIVNLLQRIKREQGLTYLFISHDMAIVRHMADRIAVMYLGQIVETGPKRAIFDAPAHPYTRALLASVPRSEPGTRPAPAVLGDIPSPIDPPPGCRFHTRCPHAGDICRTVRPAPVALAAAHTASCHLLDPATAAQLRSPS</sequence>
<dbReference type="CDD" id="cd03257">
    <property type="entry name" value="ABC_NikE_OppD_transporters"/>
    <property type="match status" value="1"/>
</dbReference>
<dbReference type="GO" id="GO:0055085">
    <property type="term" value="P:transmembrane transport"/>
    <property type="evidence" value="ECO:0007669"/>
    <property type="project" value="UniProtKB-ARBA"/>
</dbReference>
<organism evidence="7 8">
    <name type="scientific">Halovulum marinum</name>
    <dbReference type="NCBI Taxonomy" id="2662447"/>
    <lineage>
        <taxon>Bacteria</taxon>
        <taxon>Pseudomonadati</taxon>
        <taxon>Pseudomonadota</taxon>
        <taxon>Alphaproteobacteria</taxon>
        <taxon>Rhodobacterales</taxon>
        <taxon>Paracoccaceae</taxon>
        <taxon>Halovulum</taxon>
    </lineage>
</organism>
<proteinExistence type="inferred from homology"/>
<dbReference type="GO" id="GO:0005524">
    <property type="term" value="F:ATP binding"/>
    <property type="evidence" value="ECO:0007669"/>
    <property type="project" value="UniProtKB-KW"/>
</dbReference>
<keyword evidence="3" id="KW-0813">Transport</keyword>
<name>A0A6L5Z2G3_9RHOB</name>
<reference evidence="7 8" key="1">
    <citation type="submission" date="2019-10" db="EMBL/GenBank/DDBJ databases">
        <title>Cognatihalovulum marinum gen. nov. sp. nov., a new member of the family Rhodobacteraceae isolated from deep seawater of the Northwest Indian Ocean.</title>
        <authorList>
            <person name="Ruan C."/>
            <person name="Wang J."/>
            <person name="Zheng X."/>
            <person name="Song L."/>
            <person name="Zhu Y."/>
            <person name="Huang Y."/>
            <person name="Lu Z."/>
            <person name="Du W."/>
            <person name="Huang L."/>
            <person name="Dai X."/>
        </authorList>
    </citation>
    <scope>NUCLEOTIDE SEQUENCE [LARGE SCALE GENOMIC DNA]</scope>
    <source>
        <strain evidence="7 8">2CG4</strain>
    </source>
</reference>
<keyword evidence="4" id="KW-0547">Nucleotide-binding</keyword>
<dbReference type="InterPro" id="IPR003439">
    <property type="entry name" value="ABC_transporter-like_ATP-bd"/>
</dbReference>
<dbReference type="InterPro" id="IPR027417">
    <property type="entry name" value="P-loop_NTPase"/>
</dbReference>
<comment type="subcellular location">
    <subcellularLocation>
        <location evidence="1">Cell inner membrane</location>
        <topology evidence="1">Peripheral membrane protein</topology>
    </subcellularLocation>
</comment>
<evidence type="ECO:0000313" key="7">
    <source>
        <dbReference type="EMBL" id="MSU90763.1"/>
    </source>
</evidence>
<gene>
    <name evidence="7" type="ORF">GE300_14260</name>
</gene>
<evidence type="ECO:0000256" key="3">
    <source>
        <dbReference type="ARBA" id="ARBA00022448"/>
    </source>
</evidence>
<protein>
    <submittedName>
        <fullName evidence="7">ATP-binding cassette domain-containing protein</fullName>
    </submittedName>
</protein>
<feature type="domain" description="ABC transporter" evidence="6">
    <location>
        <begin position="7"/>
        <end position="258"/>
    </location>
</feature>
<dbReference type="GO" id="GO:0005886">
    <property type="term" value="C:plasma membrane"/>
    <property type="evidence" value="ECO:0007669"/>
    <property type="project" value="UniProtKB-SubCell"/>
</dbReference>
<dbReference type="Pfam" id="PF08352">
    <property type="entry name" value="oligo_HPY"/>
    <property type="match status" value="1"/>
</dbReference>
<dbReference type="InterPro" id="IPR003593">
    <property type="entry name" value="AAA+_ATPase"/>
</dbReference>
<dbReference type="GO" id="GO:0016887">
    <property type="term" value="F:ATP hydrolysis activity"/>
    <property type="evidence" value="ECO:0007669"/>
    <property type="project" value="InterPro"/>
</dbReference>
<dbReference type="FunFam" id="3.40.50.300:FF:000016">
    <property type="entry name" value="Oligopeptide ABC transporter ATP-binding component"/>
    <property type="match status" value="1"/>
</dbReference>
<dbReference type="Proteomes" id="UP000474957">
    <property type="component" value="Unassembled WGS sequence"/>
</dbReference>
<dbReference type="PROSITE" id="PS00211">
    <property type="entry name" value="ABC_TRANSPORTER_1"/>
    <property type="match status" value="1"/>
</dbReference>
<dbReference type="SMART" id="SM00382">
    <property type="entry name" value="AAA"/>
    <property type="match status" value="1"/>
</dbReference>
<keyword evidence="8" id="KW-1185">Reference proteome</keyword>
<evidence type="ECO:0000256" key="1">
    <source>
        <dbReference type="ARBA" id="ARBA00004417"/>
    </source>
</evidence>
<dbReference type="GO" id="GO:0015833">
    <property type="term" value="P:peptide transport"/>
    <property type="evidence" value="ECO:0007669"/>
    <property type="project" value="InterPro"/>
</dbReference>
<dbReference type="Gene3D" id="3.40.50.300">
    <property type="entry name" value="P-loop containing nucleotide triphosphate hydrolases"/>
    <property type="match status" value="1"/>
</dbReference>
<evidence type="ECO:0000313" key="8">
    <source>
        <dbReference type="Proteomes" id="UP000474957"/>
    </source>
</evidence>
<comment type="similarity">
    <text evidence="2">Belongs to the ABC transporter superfamily.</text>
</comment>
<dbReference type="NCBIfam" id="TIGR01727">
    <property type="entry name" value="oligo_HPY"/>
    <property type="match status" value="1"/>
</dbReference>
<dbReference type="Pfam" id="PF00005">
    <property type="entry name" value="ABC_tran"/>
    <property type="match status" value="1"/>
</dbReference>
<dbReference type="PANTHER" id="PTHR43776:SF7">
    <property type="entry name" value="D,D-DIPEPTIDE TRANSPORT ATP-BINDING PROTEIN DDPF-RELATED"/>
    <property type="match status" value="1"/>
</dbReference>
<evidence type="ECO:0000256" key="2">
    <source>
        <dbReference type="ARBA" id="ARBA00005417"/>
    </source>
</evidence>
<dbReference type="PROSITE" id="PS50893">
    <property type="entry name" value="ABC_TRANSPORTER_2"/>
    <property type="match status" value="1"/>
</dbReference>
<accession>A0A6L5Z2G3</accession>
<dbReference type="InterPro" id="IPR013563">
    <property type="entry name" value="Oligopep_ABC_C"/>
</dbReference>